<evidence type="ECO:0000256" key="4">
    <source>
        <dbReference type="ARBA" id="ARBA00023163"/>
    </source>
</evidence>
<dbReference type="InterPro" id="IPR037171">
    <property type="entry name" value="NagB/RpiA_transferase-like"/>
</dbReference>
<feature type="domain" description="Sugar-binding" evidence="5">
    <location>
        <begin position="71"/>
        <end position="318"/>
    </location>
</feature>
<dbReference type="EMBL" id="BAAANF010000017">
    <property type="protein sequence ID" value="GAA1698393.1"/>
    <property type="molecule type" value="Genomic_DNA"/>
</dbReference>
<evidence type="ECO:0000256" key="1">
    <source>
        <dbReference type="ARBA" id="ARBA00010466"/>
    </source>
</evidence>
<accession>A0ABN2I4H3</accession>
<dbReference type="Gene3D" id="1.10.10.10">
    <property type="entry name" value="Winged helix-like DNA-binding domain superfamily/Winged helix DNA-binding domain"/>
    <property type="match status" value="1"/>
</dbReference>
<comment type="caution">
    <text evidence="6">The sequence shown here is derived from an EMBL/GenBank/DDBJ whole genome shotgun (WGS) entry which is preliminary data.</text>
</comment>
<protein>
    <submittedName>
        <fullName evidence="6">DeoR family transcriptional regulator</fullName>
    </submittedName>
</protein>
<reference evidence="6 7" key="1">
    <citation type="journal article" date="2019" name="Int. J. Syst. Evol. Microbiol.">
        <title>The Global Catalogue of Microorganisms (GCM) 10K type strain sequencing project: providing services to taxonomists for standard genome sequencing and annotation.</title>
        <authorList>
            <consortium name="The Broad Institute Genomics Platform"/>
            <consortium name="The Broad Institute Genome Sequencing Center for Infectious Disease"/>
            <person name="Wu L."/>
            <person name="Ma J."/>
        </authorList>
    </citation>
    <scope>NUCLEOTIDE SEQUENCE [LARGE SCALE GENOMIC DNA]</scope>
    <source>
        <strain evidence="6 7">JCM 14307</strain>
    </source>
</reference>
<keyword evidence="3" id="KW-0238">DNA-binding</keyword>
<keyword evidence="4" id="KW-0804">Transcription</keyword>
<keyword evidence="2" id="KW-0805">Transcription regulation</keyword>
<dbReference type="SUPFAM" id="SSF100950">
    <property type="entry name" value="NagB/RpiA/CoA transferase-like"/>
    <property type="match status" value="1"/>
</dbReference>
<evidence type="ECO:0000313" key="6">
    <source>
        <dbReference type="EMBL" id="GAA1698393.1"/>
    </source>
</evidence>
<evidence type="ECO:0000256" key="3">
    <source>
        <dbReference type="ARBA" id="ARBA00023125"/>
    </source>
</evidence>
<dbReference type="Proteomes" id="UP001500280">
    <property type="component" value="Unassembled WGS sequence"/>
</dbReference>
<sequence>MWGGEMEPIAGGPAHLVLTASIARRYYVDGRSKVEIADEFRLSRFKVARLLDQARSSGLVRIEISHPGNVDLDLSARLQETFGLRRAIVVDTPEDEPAALRLQLGKAAAELLTEIVTTDDVLGLAWARAVTAMTDQLTSLATVPVVQLTGALTRPDVEANSVELVRHTARLSGGPAYLFYAPLVVPDATTARALRQQPEVAEAIGHFDAVTKAVVGLGSWAAGQSTLYDAMDADACEQLRKRGVVADISGVFVDAKGVPVQSKVTDRVIAINADQMNAIDEVIAIPYGLGKADAVRAAIRSGLVNGIVTHSPLARALLDEVT</sequence>
<dbReference type="PANTHER" id="PTHR34294:SF1">
    <property type="entry name" value="TRANSCRIPTIONAL REGULATOR LSRR"/>
    <property type="match status" value="1"/>
</dbReference>
<dbReference type="InterPro" id="IPR051054">
    <property type="entry name" value="SorC_transcr_regulators"/>
</dbReference>
<dbReference type="InterPro" id="IPR007324">
    <property type="entry name" value="Sugar-bd_dom_put"/>
</dbReference>
<evidence type="ECO:0000313" key="7">
    <source>
        <dbReference type="Proteomes" id="UP001500280"/>
    </source>
</evidence>
<evidence type="ECO:0000256" key="2">
    <source>
        <dbReference type="ARBA" id="ARBA00023015"/>
    </source>
</evidence>
<proteinExistence type="inferred from homology"/>
<dbReference type="PANTHER" id="PTHR34294">
    <property type="entry name" value="TRANSCRIPTIONAL REGULATOR-RELATED"/>
    <property type="match status" value="1"/>
</dbReference>
<evidence type="ECO:0000259" key="5">
    <source>
        <dbReference type="Pfam" id="PF04198"/>
    </source>
</evidence>
<dbReference type="Gene3D" id="3.40.50.1360">
    <property type="match status" value="1"/>
</dbReference>
<name>A0ABN2I4H3_9ACTN</name>
<organism evidence="6 7">
    <name type="scientific">Kribbella yunnanensis</name>
    <dbReference type="NCBI Taxonomy" id="190194"/>
    <lineage>
        <taxon>Bacteria</taxon>
        <taxon>Bacillati</taxon>
        <taxon>Actinomycetota</taxon>
        <taxon>Actinomycetes</taxon>
        <taxon>Propionibacteriales</taxon>
        <taxon>Kribbellaceae</taxon>
        <taxon>Kribbella</taxon>
    </lineage>
</organism>
<comment type="similarity">
    <text evidence="1">Belongs to the SorC transcriptional regulatory family.</text>
</comment>
<gene>
    <name evidence="6" type="ORF">GCM10009745_51000</name>
</gene>
<keyword evidence="7" id="KW-1185">Reference proteome</keyword>
<dbReference type="InterPro" id="IPR036388">
    <property type="entry name" value="WH-like_DNA-bd_sf"/>
</dbReference>
<dbReference type="Pfam" id="PF04198">
    <property type="entry name" value="Sugar-bind"/>
    <property type="match status" value="1"/>
</dbReference>